<feature type="region of interest" description="Disordered" evidence="1">
    <location>
        <begin position="193"/>
        <end position="212"/>
    </location>
</feature>
<sequence length="212" mass="23380">MSFSVLIHYNEIRESHFSVLLSFQGQQLTAHTNLLLCSLIPNAALNVVQFISMGVNMSARRIKQAFNVPTSFDASFNSFNIDPNHDTQPLLRPPLQFIQPRYFIQLTDLASGISGICSMSGFSSHFESRSEPKFSQESKEFIHTMKPGIPKNCLTLQSLYTSLSNYCTYSDEASMAPQRLEGDASRAAAIGSNHNKAAGDRGPNVPRGPCTT</sequence>
<proteinExistence type="predicted"/>
<dbReference type="AlphaFoldDB" id="A0AAD6SDB2"/>
<accession>A0AAD6SDB2</accession>
<evidence type="ECO:0000313" key="2">
    <source>
        <dbReference type="EMBL" id="KAJ7025543.1"/>
    </source>
</evidence>
<organism evidence="2 3">
    <name type="scientific">Mycena alexandri</name>
    <dbReference type="NCBI Taxonomy" id="1745969"/>
    <lineage>
        <taxon>Eukaryota</taxon>
        <taxon>Fungi</taxon>
        <taxon>Dikarya</taxon>
        <taxon>Basidiomycota</taxon>
        <taxon>Agaricomycotina</taxon>
        <taxon>Agaricomycetes</taxon>
        <taxon>Agaricomycetidae</taxon>
        <taxon>Agaricales</taxon>
        <taxon>Marasmiineae</taxon>
        <taxon>Mycenaceae</taxon>
        <taxon>Mycena</taxon>
    </lineage>
</organism>
<comment type="caution">
    <text evidence="2">The sequence shown here is derived from an EMBL/GenBank/DDBJ whole genome shotgun (WGS) entry which is preliminary data.</text>
</comment>
<dbReference type="EMBL" id="JARJCM010000151">
    <property type="protein sequence ID" value="KAJ7025543.1"/>
    <property type="molecule type" value="Genomic_DNA"/>
</dbReference>
<dbReference type="Proteomes" id="UP001218188">
    <property type="component" value="Unassembled WGS sequence"/>
</dbReference>
<evidence type="ECO:0000256" key="1">
    <source>
        <dbReference type="SAM" id="MobiDB-lite"/>
    </source>
</evidence>
<name>A0AAD6SDB2_9AGAR</name>
<protein>
    <submittedName>
        <fullName evidence="2">Uncharacterized protein</fullName>
    </submittedName>
</protein>
<keyword evidence="3" id="KW-1185">Reference proteome</keyword>
<reference evidence="2" key="1">
    <citation type="submission" date="2023-03" db="EMBL/GenBank/DDBJ databases">
        <title>Massive genome expansion in bonnet fungi (Mycena s.s.) driven by repeated elements and novel gene families across ecological guilds.</title>
        <authorList>
            <consortium name="Lawrence Berkeley National Laboratory"/>
            <person name="Harder C.B."/>
            <person name="Miyauchi S."/>
            <person name="Viragh M."/>
            <person name="Kuo A."/>
            <person name="Thoen E."/>
            <person name="Andreopoulos B."/>
            <person name="Lu D."/>
            <person name="Skrede I."/>
            <person name="Drula E."/>
            <person name="Henrissat B."/>
            <person name="Morin E."/>
            <person name="Kohler A."/>
            <person name="Barry K."/>
            <person name="LaButti K."/>
            <person name="Morin E."/>
            <person name="Salamov A."/>
            <person name="Lipzen A."/>
            <person name="Mereny Z."/>
            <person name="Hegedus B."/>
            <person name="Baldrian P."/>
            <person name="Stursova M."/>
            <person name="Weitz H."/>
            <person name="Taylor A."/>
            <person name="Grigoriev I.V."/>
            <person name="Nagy L.G."/>
            <person name="Martin F."/>
            <person name="Kauserud H."/>
        </authorList>
    </citation>
    <scope>NUCLEOTIDE SEQUENCE</scope>
    <source>
        <strain evidence="2">CBHHK200</strain>
    </source>
</reference>
<evidence type="ECO:0000313" key="3">
    <source>
        <dbReference type="Proteomes" id="UP001218188"/>
    </source>
</evidence>
<gene>
    <name evidence="2" type="ORF">C8F04DRAFT_1191291</name>
</gene>